<dbReference type="InterPro" id="IPR025714">
    <property type="entry name" value="Methyltranfer_dom"/>
</dbReference>
<evidence type="ECO:0000259" key="1">
    <source>
        <dbReference type="Pfam" id="PF13847"/>
    </source>
</evidence>
<dbReference type="GO" id="GO:0032259">
    <property type="term" value="P:methylation"/>
    <property type="evidence" value="ECO:0007669"/>
    <property type="project" value="UniProtKB-KW"/>
</dbReference>
<dbReference type="OrthoDB" id="9791837at2"/>
<dbReference type="InterPro" id="IPR053173">
    <property type="entry name" value="SAM-binding_MTase"/>
</dbReference>
<dbReference type="PANTHER" id="PTHR45128">
    <property type="entry name" value="METHYLTRANSFERASE TYPE 11"/>
    <property type="match status" value="1"/>
</dbReference>
<name>A0A397Q0M8_9HYPH</name>
<evidence type="ECO:0000313" key="4">
    <source>
        <dbReference type="Proteomes" id="UP000266273"/>
    </source>
</evidence>
<dbReference type="SUPFAM" id="SSF53335">
    <property type="entry name" value="S-adenosyl-L-methionine-dependent methyltransferases"/>
    <property type="match status" value="1"/>
</dbReference>
<dbReference type="Gene3D" id="1.10.10.10">
    <property type="entry name" value="Winged helix-like DNA-binding domain superfamily/Winged helix DNA-binding domain"/>
    <property type="match status" value="1"/>
</dbReference>
<accession>A0A397Q0M8</accession>
<feature type="domain" description="Methyltransferase" evidence="1">
    <location>
        <begin position="179"/>
        <end position="295"/>
    </location>
</feature>
<dbReference type="RefSeq" id="WP_119060016.1">
    <property type="nucleotide sequence ID" value="NZ_QXDF01000001.1"/>
</dbReference>
<proteinExistence type="predicted"/>
<dbReference type="PANTHER" id="PTHR45128:SF1">
    <property type="entry name" value="S-ADENOSYLMETHIONINE-DEPENDENT METHYLTRANSFERASE RV2258C"/>
    <property type="match status" value="1"/>
</dbReference>
<dbReference type="InterPro" id="IPR036390">
    <property type="entry name" value="WH_DNA-bd_sf"/>
</dbReference>
<dbReference type="InterPro" id="IPR036388">
    <property type="entry name" value="WH-like_DNA-bd_sf"/>
</dbReference>
<gene>
    <name evidence="3" type="ORF">BXY53_0113</name>
</gene>
<keyword evidence="3" id="KW-0489">Methyltransferase</keyword>
<reference evidence="3 4" key="1">
    <citation type="submission" date="2018-08" db="EMBL/GenBank/DDBJ databases">
        <title>Genomic Encyclopedia of Archaeal and Bacterial Type Strains, Phase II (KMG-II): from individual species to whole genera.</title>
        <authorList>
            <person name="Goeker M."/>
        </authorList>
    </citation>
    <scope>NUCLEOTIDE SEQUENCE [LARGE SCALE GENOMIC DNA]</scope>
    <source>
        <strain evidence="3 4">DSM 5002</strain>
    </source>
</reference>
<keyword evidence="4" id="KW-1185">Reference proteome</keyword>
<organism evidence="3 4">
    <name type="scientific">Dichotomicrobium thermohalophilum</name>
    <dbReference type="NCBI Taxonomy" id="933063"/>
    <lineage>
        <taxon>Bacteria</taxon>
        <taxon>Pseudomonadati</taxon>
        <taxon>Pseudomonadota</taxon>
        <taxon>Alphaproteobacteria</taxon>
        <taxon>Hyphomicrobiales</taxon>
        <taxon>Hyphomicrobiaceae</taxon>
        <taxon>Dichotomicrobium</taxon>
    </lineage>
</organism>
<dbReference type="AlphaFoldDB" id="A0A397Q0M8"/>
<keyword evidence="3" id="KW-0808">Transferase</keyword>
<comment type="caution">
    <text evidence="3">The sequence shown here is derived from an EMBL/GenBank/DDBJ whole genome shotgun (WGS) entry which is preliminary data.</text>
</comment>
<evidence type="ECO:0000259" key="2">
    <source>
        <dbReference type="Pfam" id="PF21320"/>
    </source>
</evidence>
<dbReference type="InterPro" id="IPR048711">
    <property type="entry name" value="WHD_Rv2258c"/>
</dbReference>
<dbReference type="CDD" id="cd02440">
    <property type="entry name" value="AdoMet_MTases"/>
    <property type="match status" value="1"/>
</dbReference>
<dbReference type="Pfam" id="PF13847">
    <property type="entry name" value="Methyltransf_31"/>
    <property type="match status" value="1"/>
</dbReference>
<dbReference type="Pfam" id="PF21320">
    <property type="entry name" value="WHD_Rv2258c"/>
    <property type="match status" value="1"/>
</dbReference>
<dbReference type="GO" id="GO:0008168">
    <property type="term" value="F:methyltransferase activity"/>
    <property type="evidence" value="ECO:0007669"/>
    <property type="project" value="UniProtKB-KW"/>
</dbReference>
<dbReference type="InterPro" id="IPR029063">
    <property type="entry name" value="SAM-dependent_MTases_sf"/>
</dbReference>
<evidence type="ECO:0000313" key="3">
    <source>
        <dbReference type="EMBL" id="RIA55060.1"/>
    </source>
</evidence>
<sequence>MSVQTFTPPAFDQARAEAFAGKIAEALDTAAVMGMMAIGHRLGLFDTLAEMPPATSEQIAQKTGLAERYIREWLAVMTCGRVVEYDPARRTYHLPPEHAACLTRGAPLGNLAVYSRLTSLIGAVQDDVVKCFETGGGTTYGDYPCFHEIMAEDSQQTVISSLFDAVLPAFEGVDQRLAAGIDVLDAGCGRGEALLAMSQRFPASRFVGYDLCPDAIAHAQEKARDAGAENVHYEVRDLTGYCEPNRWDLIFSFDAVHDQKDPQGLINGLAGSLRPGGVYVMQDIGGSAHLENNMEFPMAAMLYAISCAHCTPISVGQGGQGLGTMWGWETAEAMLRAAGFQSIEQHRFEHDPTNVWFLSRV</sequence>
<feature type="domain" description="S-adenosylmethionine-dependent methyltransferase Rv2258c-like winged HTH" evidence="2">
    <location>
        <begin position="31"/>
        <end position="104"/>
    </location>
</feature>
<dbReference type="Gene3D" id="3.40.50.150">
    <property type="entry name" value="Vaccinia Virus protein VP39"/>
    <property type="match status" value="1"/>
</dbReference>
<dbReference type="Proteomes" id="UP000266273">
    <property type="component" value="Unassembled WGS sequence"/>
</dbReference>
<dbReference type="EMBL" id="QXDF01000001">
    <property type="protein sequence ID" value="RIA55060.1"/>
    <property type="molecule type" value="Genomic_DNA"/>
</dbReference>
<dbReference type="SUPFAM" id="SSF46785">
    <property type="entry name" value="Winged helix' DNA-binding domain"/>
    <property type="match status" value="1"/>
</dbReference>
<protein>
    <submittedName>
        <fullName evidence="3">Methyltransferase family protein</fullName>
    </submittedName>
</protein>